<dbReference type="PROSITE" id="PS50206">
    <property type="entry name" value="RHODANESE_3"/>
    <property type="match status" value="1"/>
</dbReference>
<feature type="domain" description="Rhodanese" evidence="1">
    <location>
        <begin position="12"/>
        <end position="47"/>
    </location>
</feature>
<keyword evidence="2" id="KW-0489">Methyltransferase</keyword>
<dbReference type="InterPro" id="IPR036873">
    <property type="entry name" value="Rhodanese-like_dom_sf"/>
</dbReference>
<keyword evidence="3" id="KW-1185">Reference proteome</keyword>
<evidence type="ECO:0000259" key="1">
    <source>
        <dbReference type="PROSITE" id="PS50206"/>
    </source>
</evidence>
<reference evidence="2 3" key="1">
    <citation type="submission" date="2023-08" db="EMBL/GenBank/DDBJ databases">
        <title>Pleionea litopenaei sp. nov., isolated from stomach of juvenile Litopenaeus vannamei.</title>
        <authorList>
            <person name="Rho A.M."/>
            <person name="Hwang C.Y."/>
        </authorList>
    </citation>
    <scope>NUCLEOTIDE SEQUENCE [LARGE SCALE GENOMIC DNA]</scope>
    <source>
        <strain evidence="2 3">HL-JVS1</strain>
    </source>
</reference>
<dbReference type="InterPro" id="IPR001763">
    <property type="entry name" value="Rhodanese-like_dom"/>
</dbReference>
<dbReference type="CDD" id="cd02440">
    <property type="entry name" value="AdoMet_MTases"/>
    <property type="match status" value="1"/>
</dbReference>
<dbReference type="InterPro" id="IPR029063">
    <property type="entry name" value="SAM-dependent_MTases_sf"/>
</dbReference>
<keyword evidence="2" id="KW-0808">Transferase</keyword>
<dbReference type="EMBL" id="CP133548">
    <property type="protein sequence ID" value="WMS86382.1"/>
    <property type="molecule type" value="Genomic_DNA"/>
</dbReference>
<dbReference type="KEGG" id="plei:Q9312_14255"/>
<dbReference type="Gene3D" id="3.40.50.150">
    <property type="entry name" value="Vaccinia Virus protein VP39"/>
    <property type="match status" value="1"/>
</dbReference>
<organism evidence="2 3">
    <name type="scientific">Pleionea litopenaei</name>
    <dbReference type="NCBI Taxonomy" id="3070815"/>
    <lineage>
        <taxon>Bacteria</taxon>
        <taxon>Pseudomonadati</taxon>
        <taxon>Pseudomonadota</taxon>
        <taxon>Gammaproteobacteria</taxon>
        <taxon>Oceanospirillales</taxon>
        <taxon>Pleioneaceae</taxon>
        <taxon>Pleionea</taxon>
    </lineage>
</organism>
<dbReference type="CDD" id="cd00158">
    <property type="entry name" value="RHOD"/>
    <property type="match status" value="1"/>
</dbReference>
<dbReference type="GO" id="GO:0032259">
    <property type="term" value="P:methylation"/>
    <property type="evidence" value="ECO:0007669"/>
    <property type="project" value="UniProtKB-KW"/>
</dbReference>
<dbReference type="AlphaFoldDB" id="A0AA51RRN0"/>
<dbReference type="InterPro" id="IPR041698">
    <property type="entry name" value="Methyltransf_25"/>
</dbReference>
<dbReference type="Pfam" id="PF00581">
    <property type="entry name" value="Rhodanese"/>
    <property type="match status" value="1"/>
</dbReference>
<dbReference type="PANTHER" id="PTHR43591">
    <property type="entry name" value="METHYLTRANSFERASE"/>
    <property type="match status" value="1"/>
</dbReference>
<gene>
    <name evidence="2" type="ORF">Q9312_14255</name>
</gene>
<protein>
    <submittedName>
        <fullName evidence="2">Methyltransferase domain-containing protein</fullName>
    </submittedName>
</protein>
<dbReference type="Gene3D" id="3.40.250.10">
    <property type="entry name" value="Rhodanese-like domain"/>
    <property type="match status" value="1"/>
</dbReference>
<dbReference type="RefSeq" id="WP_309201527.1">
    <property type="nucleotide sequence ID" value="NZ_CP133548.1"/>
</dbReference>
<dbReference type="PANTHER" id="PTHR43591:SF110">
    <property type="entry name" value="RHODANESE DOMAIN-CONTAINING PROTEIN"/>
    <property type="match status" value="1"/>
</dbReference>
<name>A0AA51RRN0_9GAMM</name>
<dbReference type="Pfam" id="PF13649">
    <property type="entry name" value="Methyltransf_25"/>
    <property type="match status" value="1"/>
</dbReference>
<evidence type="ECO:0000313" key="3">
    <source>
        <dbReference type="Proteomes" id="UP001239782"/>
    </source>
</evidence>
<dbReference type="GO" id="GO:0008168">
    <property type="term" value="F:methyltransferase activity"/>
    <property type="evidence" value="ECO:0007669"/>
    <property type="project" value="UniProtKB-KW"/>
</dbReference>
<accession>A0AA51RRN0</accession>
<evidence type="ECO:0000313" key="2">
    <source>
        <dbReference type="EMBL" id="WMS86382.1"/>
    </source>
</evidence>
<dbReference type="SUPFAM" id="SSF52821">
    <property type="entry name" value="Rhodanese/Cell cycle control phosphatase"/>
    <property type="match status" value="1"/>
</dbReference>
<dbReference type="Proteomes" id="UP001239782">
    <property type="component" value="Chromosome"/>
</dbReference>
<sequence length="294" mass="32914">MSDSLEVLTQIIRQGEALVDCRSRSEFIEQHCMGSVNIPASTLFDRMHELPVKSATIHLILDQSSQASALQFFNERHFKIGHQFDWCALTSLSHFMASSLLETGAENTKFWRPAPFIEQAIQNLTTECDSQKQILDVACGSGRDAIYLAMLGHQVYGVDYSATALARAQRTAEHYETQAHWAQLDLEKELASTGHIQLPNDFPAAFDLVIVCRYLHRPLLPLIKGWLKPGGVVAYQTFLVGCEKISSPRNPNFLLEPGELASVFSDFTIKRNAVEWLADGRPMSAFVAQKPYNV</sequence>
<dbReference type="SUPFAM" id="SSF53335">
    <property type="entry name" value="S-adenosyl-L-methionine-dependent methyltransferases"/>
    <property type="match status" value="1"/>
</dbReference>
<proteinExistence type="predicted"/>